<dbReference type="GO" id="GO:0004354">
    <property type="term" value="F:glutamate dehydrogenase (NADP+) activity"/>
    <property type="evidence" value="ECO:0007669"/>
    <property type="project" value="UniProtKB-EC"/>
</dbReference>
<keyword evidence="3 4" id="KW-0560">Oxidoreductase</keyword>
<evidence type="ECO:0000256" key="2">
    <source>
        <dbReference type="ARBA" id="ARBA00011643"/>
    </source>
</evidence>
<dbReference type="Gene3D" id="3.40.50.720">
    <property type="entry name" value="NAD(P)-binding Rossmann-like Domain"/>
    <property type="match status" value="1"/>
</dbReference>
<dbReference type="InterPro" id="IPR050724">
    <property type="entry name" value="Glu_Leu_Phe_Val_DH"/>
</dbReference>
<name>A0A6G2BC71_9ACTN</name>
<dbReference type="AlphaFoldDB" id="A0A6G2BC71"/>
<comment type="caution">
    <text evidence="7">The sequence shown here is derived from an EMBL/GenBank/DDBJ whole genome shotgun (WGS) entry which is preliminary data.</text>
</comment>
<dbReference type="PANTHER" id="PTHR43571">
    <property type="entry name" value="NADP-SPECIFIC GLUTAMATE DEHYDROGENASE 1-RELATED"/>
    <property type="match status" value="1"/>
</dbReference>
<dbReference type="EC" id="1.4.1.4" evidence="7"/>
<evidence type="ECO:0000259" key="6">
    <source>
        <dbReference type="SMART" id="SM00839"/>
    </source>
</evidence>
<evidence type="ECO:0000313" key="8">
    <source>
        <dbReference type="Proteomes" id="UP000473014"/>
    </source>
</evidence>
<dbReference type="Pfam" id="PF00208">
    <property type="entry name" value="ELFV_dehydrog"/>
    <property type="match status" value="1"/>
</dbReference>
<feature type="region of interest" description="Disordered" evidence="5">
    <location>
        <begin position="66"/>
        <end position="88"/>
    </location>
</feature>
<feature type="region of interest" description="Disordered" evidence="5">
    <location>
        <begin position="97"/>
        <end position="116"/>
    </location>
</feature>
<dbReference type="FunFam" id="1.10.285.10:FF:000001">
    <property type="entry name" value="Glutamate dehydrogenase"/>
    <property type="match status" value="1"/>
</dbReference>
<dbReference type="Gene3D" id="1.10.285.10">
    <property type="entry name" value="Glutamate Dehydrogenase, chain A, domain 3"/>
    <property type="match status" value="2"/>
</dbReference>
<dbReference type="InterPro" id="IPR006095">
    <property type="entry name" value="Glu/Leu/Phe/Val/Trp_DH"/>
</dbReference>
<reference evidence="7 8" key="1">
    <citation type="submission" date="2019-11" db="EMBL/GenBank/DDBJ databases">
        <authorList>
            <person name="Yuan L."/>
        </authorList>
    </citation>
    <scope>NUCLEOTIDE SEQUENCE [LARGE SCALE GENOMIC DNA]</scope>
    <source>
        <strain evidence="7 8">TRM43335</strain>
    </source>
</reference>
<feature type="compositionally biased region" description="Basic residues" evidence="5">
    <location>
        <begin position="103"/>
        <end position="116"/>
    </location>
</feature>
<dbReference type="FunFam" id="3.40.50.10860:FF:000002">
    <property type="entry name" value="Glutamate dehydrogenase"/>
    <property type="match status" value="1"/>
</dbReference>
<organism evidence="7 8">
    <name type="scientific">Streptomyces taklimakanensis</name>
    <dbReference type="NCBI Taxonomy" id="2569853"/>
    <lineage>
        <taxon>Bacteria</taxon>
        <taxon>Bacillati</taxon>
        <taxon>Actinomycetota</taxon>
        <taxon>Actinomycetes</taxon>
        <taxon>Kitasatosporales</taxon>
        <taxon>Streptomycetaceae</taxon>
        <taxon>Streptomyces</taxon>
    </lineage>
</organism>
<dbReference type="GO" id="GO:0006537">
    <property type="term" value="P:glutamate biosynthetic process"/>
    <property type="evidence" value="ECO:0007669"/>
    <property type="project" value="UniProtKB-ARBA"/>
</dbReference>
<evidence type="ECO:0000256" key="5">
    <source>
        <dbReference type="SAM" id="MobiDB-lite"/>
    </source>
</evidence>
<comment type="subunit">
    <text evidence="2">Homohexamer.</text>
</comment>
<sequence length="585" mass="63276">MGTVAFRFPRGQDRAVRPEGPSRAVIHRSARGGGARSDGVTYATAPYGSCRAATASTRVSRKRIAAVRPPGPGGRAAGAGASPETGVPEGETVATACHAGGPPRRRRRRAPVHGGARRHAFARVPYGTTGQADHRKPHLLRGERVIEKLYDRILHRNPGEKEFHQAVWEVLESLEPVFHRRPELLDESLVERLCEPERQIIFRVPWSDDSGRTHINRGFRVEFNSALGPYKGGLRFHPSVNLGIIKFLGFEQTFKNALTGMPIGGGKGGSDFDPKGKSDAEVMRFCQSFMTELYRHLGEYTDVPAGDIGVGGREIGYLFGQYRRITNRWEAGVLTGKGVLWGGSQARAEATGYGLVVFTAEMLKTRGEDLDGKRVVVSGSGNVAIHAMEKARQLGAVPIACSDSGGYVVDDKGIDLELLKQVKLVERGRLSEYAERSGANFVSGGRVWDVPCEVALPSATQNELDDKDAATLARNGVQAVGEGANMPTTPGGVRVLREAGVLFGPGKAANAGGVATSALEMQQNASRDSWTFEHTEARLTEIMRHIHRLCHETAERYDRPGDYVAGANIAGFELVEEAMVAQGLI</sequence>
<feature type="domain" description="Glutamate/phenylalanine/leucine/valine/L-tryptophan dehydrogenase C-terminal" evidence="6">
    <location>
        <begin position="344"/>
        <end position="583"/>
    </location>
</feature>
<dbReference type="InterPro" id="IPR036291">
    <property type="entry name" value="NAD(P)-bd_dom_sf"/>
</dbReference>
<dbReference type="InterPro" id="IPR006097">
    <property type="entry name" value="Glu/Leu/Phe/Val/Trp_DH_dimer"/>
</dbReference>
<dbReference type="GO" id="GO:0005829">
    <property type="term" value="C:cytosol"/>
    <property type="evidence" value="ECO:0007669"/>
    <property type="project" value="TreeGrafter"/>
</dbReference>
<comment type="similarity">
    <text evidence="1 4">Belongs to the Glu/Leu/Phe/Val dehydrogenases family.</text>
</comment>
<gene>
    <name evidence="7" type="ORF">F0L17_12265</name>
</gene>
<dbReference type="FunFam" id="3.40.50.720:FF:000030">
    <property type="entry name" value="Glutamate dehydrogenase"/>
    <property type="match status" value="1"/>
</dbReference>
<dbReference type="InterPro" id="IPR006096">
    <property type="entry name" value="Glu/Leu/Phe/Val/Trp_DH_C"/>
</dbReference>
<dbReference type="EMBL" id="WIXO01000001">
    <property type="protein sequence ID" value="MTE19875.1"/>
    <property type="molecule type" value="Genomic_DNA"/>
</dbReference>
<dbReference type="Proteomes" id="UP000473014">
    <property type="component" value="Unassembled WGS sequence"/>
</dbReference>
<dbReference type="PRINTS" id="PR00082">
    <property type="entry name" value="GLFDHDRGNASE"/>
</dbReference>
<dbReference type="NCBIfam" id="NF006929">
    <property type="entry name" value="PRK09414.1"/>
    <property type="match status" value="1"/>
</dbReference>
<evidence type="ECO:0000256" key="4">
    <source>
        <dbReference type="RuleBase" id="RU004417"/>
    </source>
</evidence>
<evidence type="ECO:0000256" key="1">
    <source>
        <dbReference type="ARBA" id="ARBA00006382"/>
    </source>
</evidence>
<dbReference type="Pfam" id="PF02812">
    <property type="entry name" value="ELFV_dehydrog_N"/>
    <property type="match status" value="1"/>
</dbReference>
<protein>
    <submittedName>
        <fullName evidence="7">NADP-specific glutamate dehydrogenase</fullName>
        <ecNumber evidence="7">1.4.1.4</ecNumber>
    </submittedName>
</protein>
<dbReference type="SUPFAM" id="SSF51735">
    <property type="entry name" value="NAD(P)-binding Rossmann-fold domains"/>
    <property type="match status" value="1"/>
</dbReference>
<dbReference type="CDD" id="cd05313">
    <property type="entry name" value="NAD_bind_2_Glu_DH"/>
    <property type="match status" value="1"/>
</dbReference>
<dbReference type="InterPro" id="IPR046346">
    <property type="entry name" value="Aminoacid_DH-like_N_sf"/>
</dbReference>
<dbReference type="PANTHER" id="PTHR43571:SF1">
    <property type="entry name" value="NADP-SPECIFIC GLUTAMATE DEHYDROGENASE 1-RELATED"/>
    <property type="match status" value="1"/>
</dbReference>
<keyword evidence="8" id="KW-1185">Reference proteome</keyword>
<dbReference type="OrthoDB" id="9803297at2"/>
<dbReference type="SMART" id="SM00839">
    <property type="entry name" value="ELFV_dehydrog"/>
    <property type="match status" value="1"/>
</dbReference>
<dbReference type="InterPro" id="IPR033922">
    <property type="entry name" value="NAD_bind_Glu_DH"/>
</dbReference>
<proteinExistence type="inferred from homology"/>
<dbReference type="SUPFAM" id="SSF53223">
    <property type="entry name" value="Aminoacid dehydrogenase-like, N-terminal domain"/>
    <property type="match status" value="1"/>
</dbReference>
<evidence type="ECO:0000313" key="7">
    <source>
        <dbReference type="EMBL" id="MTE19875.1"/>
    </source>
</evidence>
<dbReference type="Gene3D" id="3.40.50.10860">
    <property type="entry name" value="Leucine Dehydrogenase, chain A, domain 1"/>
    <property type="match status" value="1"/>
</dbReference>
<evidence type="ECO:0000256" key="3">
    <source>
        <dbReference type="ARBA" id="ARBA00023002"/>
    </source>
</evidence>
<accession>A0A6G2BC71</accession>